<evidence type="ECO:0000256" key="8">
    <source>
        <dbReference type="ARBA" id="ARBA00023065"/>
    </source>
</evidence>
<keyword evidence="3" id="KW-0633">Potassium transport</keyword>
<dbReference type="CDD" id="cd06464">
    <property type="entry name" value="ACD_sHsps-like"/>
    <property type="match status" value="1"/>
</dbReference>
<dbReference type="Pfam" id="PF00520">
    <property type="entry name" value="Ion_trans"/>
    <property type="match status" value="1"/>
</dbReference>
<evidence type="ECO:0000256" key="1">
    <source>
        <dbReference type="ARBA" id="ARBA00004141"/>
    </source>
</evidence>
<dbReference type="InterPro" id="IPR002068">
    <property type="entry name" value="A-crystallin/Hsp20_dom"/>
</dbReference>
<evidence type="ECO:0000256" key="12">
    <source>
        <dbReference type="RuleBase" id="RU003616"/>
    </source>
</evidence>
<evidence type="ECO:0000256" key="2">
    <source>
        <dbReference type="ARBA" id="ARBA00022448"/>
    </source>
</evidence>
<evidence type="ECO:0000256" key="7">
    <source>
        <dbReference type="ARBA" id="ARBA00022989"/>
    </source>
</evidence>
<proteinExistence type="inferred from homology"/>
<dbReference type="Proteomes" id="UP000649617">
    <property type="component" value="Unassembled WGS sequence"/>
</dbReference>
<gene>
    <name evidence="15" type="primary">kvs-4</name>
    <name evidence="15" type="ORF">SPIL2461_LOCUS22</name>
</gene>
<dbReference type="GO" id="GO:0008076">
    <property type="term" value="C:voltage-gated potassium channel complex"/>
    <property type="evidence" value="ECO:0007669"/>
    <property type="project" value="InterPro"/>
</dbReference>
<dbReference type="GO" id="GO:0005249">
    <property type="term" value="F:voltage-gated potassium channel activity"/>
    <property type="evidence" value="ECO:0007669"/>
    <property type="project" value="InterPro"/>
</dbReference>
<feature type="transmembrane region" description="Helical" evidence="13">
    <location>
        <begin position="208"/>
        <end position="227"/>
    </location>
</feature>
<sequence length="396" mass="44342">MNLVRWTPFGEFDHLVRSLEQSRSPVRRADWLPLVDIRESVESYHIDVEVPAVAAEDLSVTVAEGVLNVSGERRSAVSDEDNRTHRTERRYGRFERSFSLPEDADPEAISAESRDGVLYLSIAKRAPEVAKKIDVKAGTPAGKAFDMAVIVLILLSVGAIMLDSVDAINAVYGDWLYVAEWVFTLLFTVEYALRLWCIQNTWRYARSFYGVIDLICILPTYLSLWFAGSQYFLVIRVLRVLRIFRVLRMVRYVGEAELITQALVASRRKITVFVASVLCLVVIFGSFMYLIEGGRGGGFSSIPNSIYWAVSTMTTVGYGDITPQTPLGRALATVIMIMGYGIIAVPTGIVTLELNEANRRAANTRTCPHCSAEGHLREASYCWRCGEHLYRESATN</sequence>
<dbReference type="EMBL" id="CAJNIZ010000001">
    <property type="protein sequence ID" value="CAE7148687.1"/>
    <property type="molecule type" value="Genomic_DNA"/>
</dbReference>
<evidence type="ECO:0000256" key="3">
    <source>
        <dbReference type="ARBA" id="ARBA00022538"/>
    </source>
</evidence>
<evidence type="ECO:0000256" key="6">
    <source>
        <dbReference type="ARBA" id="ARBA00022958"/>
    </source>
</evidence>
<comment type="caution">
    <text evidence="15">The sequence shown here is derived from an EMBL/GenBank/DDBJ whole genome shotgun (WGS) entry which is preliminary data.</text>
</comment>
<feature type="transmembrane region" description="Helical" evidence="13">
    <location>
        <begin position="144"/>
        <end position="163"/>
    </location>
</feature>
<accession>A0A812IL22</accession>
<feature type="transmembrane region" description="Helical" evidence="13">
    <location>
        <begin position="330"/>
        <end position="352"/>
    </location>
</feature>
<dbReference type="Pfam" id="PF00011">
    <property type="entry name" value="HSP20"/>
    <property type="match status" value="1"/>
</dbReference>
<dbReference type="InterPro" id="IPR005821">
    <property type="entry name" value="Ion_trans_dom"/>
</dbReference>
<evidence type="ECO:0000256" key="5">
    <source>
        <dbReference type="ARBA" id="ARBA00022826"/>
    </source>
</evidence>
<dbReference type="Gene3D" id="2.60.40.790">
    <property type="match status" value="1"/>
</dbReference>
<evidence type="ECO:0000313" key="15">
    <source>
        <dbReference type="EMBL" id="CAE7148687.1"/>
    </source>
</evidence>
<evidence type="ECO:0000256" key="13">
    <source>
        <dbReference type="SAM" id="Phobius"/>
    </source>
</evidence>
<dbReference type="GO" id="GO:0001508">
    <property type="term" value="P:action potential"/>
    <property type="evidence" value="ECO:0007669"/>
    <property type="project" value="TreeGrafter"/>
</dbReference>
<dbReference type="SUPFAM" id="SSF49764">
    <property type="entry name" value="HSP20-like chaperones"/>
    <property type="match status" value="1"/>
</dbReference>
<keyword evidence="7 13" id="KW-1133">Transmembrane helix</keyword>
<feature type="transmembrane region" description="Helical" evidence="13">
    <location>
        <begin position="233"/>
        <end position="250"/>
    </location>
</feature>
<comment type="similarity">
    <text evidence="11 12">Belongs to the small heat shock protein (HSP20) family.</text>
</comment>
<feature type="transmembrane region" description="Helical" evidence="13">
    <location>
        <begin position="175"/>
        <end position="196"/>
    </location>
</feature>
<evidence type="ECO:0000256" key="4">
    <source>
        <dbReference type="ARBA" id="ARBA00022692"/>
    </source>
</evidence>
<dbReference type="SUPFAM" id="SSF81324">
    <property type="entry name" value="Voltage-gated potassium channels"/>
    <property type="match status" value="1"/>
</dbReference>
<dbReference type="OrthoDB" id="433309at2759"/>
<reference evidence="15" key="1">
    <citation type="submission" date="2021-02" db="EMBL/GenBank/DDBJ databases">
        <authorList>
            <person name="Dougan E. K."/>
            <person name="Rhodes N."/>
            <person name="Thang M."/>
            <person name="Chan C."/>
        </authorList>
    </citation>
    <scope>NUCLEOTIDE SEQUENCE</scope>
</reference>
<feature type="transmembrane region" description="Helical" evidence="13">
    <location>
        <begin position="270"/>
        <end position="291"/>
    </location>
</feature>
<dbReference type="InterPro" id="IPR008978">
    <property type="entry name" value="HSP20-like_chaperone"/>
</dbReference>
<keyword evidence="16" id="KW-1185">Reference proteome</keyword>
<dbReference type="AlphaFoldDB" id="A0A812IL22"/>
<name>A0A812IL22_SYMPI</name>
<comment type="subcellular location">
    <subcellularLocation>
        <location evidence="1">Membrane</location>
        <topology evidence="1">Multi-pass membrane protein</topology>
    </subcellularLocation>
</comment>
<protein>
    <submittedName>
        <fullName evidence="15">Kvs-4 protein</fullName>
    </submittedName>
</protein>
<keyword evidence="5" id="KW-0631">Potassium channel</keyword>
<keyword evidence="2" id="KW-0813">Transport</keyword>
<feature type="domain" description="SHSP" evidence="14">
    <location>
        <begin position="26"/>
        <end position="138"/>
    </location>
</feature>
<evidence type="ECO:0000256" key="10">
    <source>
        <dbReference type="ARBA" id="ARBA00023303"/>
    </source>
</evidence>
<dbReference type="PANTHER" id="PTHR11537">
    <property type="entry name" value="VOLTAGE-GATED POTASSIUM CHANNEL"/>
    <property type="match status" value="1"/>
</dbReference>
<dbReference type="PROSITE" id="PS01031">
    <property type="entry name" value="SHSP"/>
    <property type="match status" value="1"/>
</dbReference>
<keyword evidence="6" id="KW-0630">Potassium</keyword>
<evidence type="ECO:0000313" key="16">
    <source>
        <dbReference type="Proteomes" id="UP000649617"/>
    </source>
</evidence>
<organism evidence="15 16">
    <name type="scientific">Symbiodinium pilosum</name>
    <name type="common">Dinoflagellate</name>
    <dbReference type="NCBI Taxonomy" id="2952"/>
    <lineage>
        <taxon>Eukaryota</taxon>
        <taxon>Sar</taxon>
        <taxon>Alveolata</taxon>
        <taxon>Dinophyceae</taxon>
        <taxon>Suessiales</taxon>
        <taxon>Symbiodiniaceae</taxon>
        <taxon>Symbiodinium</taxon>
    </lineage>
</organism>
<keyword evidence="10" id="KW-0407">Ion channel</keyword>
<dbReference type="PANTHER" id="PTHR11537:SF254">
    <property type="entry name" value="POTASSIUM VOLTAGE-GATED CHANNEL PROTEIN SHAB"/>
    <property type="match status" value="1"/>
</dbReference>
<dbReference type="PRINTS" id="PR00169">
    <property type="entry name" value="KCHANNEL"/>
</dbReference>
<dbReference type="Gene3D" id="1.10.287.70">
    <property type="match status" value="1"/>
</dbReference>
<keyword evidence="8" id="KW-0406">Ion transport</keyword>
<keyword evidence="4 13" id="KW-0812">Transmembrane</keyword>
<keyword evidence="9 13" id="KW-0472">Membrane</keyword>
<dbReference type="InterPro" id="IPR028325">
    <property type="entry name" value="VG_K_chnl"/>
</dbReference>
<evidence type="ECO:0000256" key="9">
    <source>
        <dbReference type="ARBA" id="ARBA00023136"/>
    </source>
</evidence>
<evidence type="ECO:0000256" key="11">
    <source>
        <dbReference type="PROSITE-ProRule" id="PRU00285"/>
    </source>
</evidence>
<evidence type="ECO:0000259" key="14">
    <source>
        <dbReference type="PROSITE" id="PS01031"/>
    </source>
</evidence>